<name>A0A846Y8R5_9NOCA</name>
<organism evidence="14 15">
    <name type="scientific">Nocardia vermiculata</name>
    <dbReference type="NCBI Taxonomy" id="257274"/>
    <lineage>
        <taxon>Bacteria</taxon>
        <taxon>Bacillati</taxon>
        <taxon>Actinomycetota</taxon>
        <taxon>Actinomycetes</taxon>
        <taxon>Mycobacteriales</taxon>
        <taxon>Nocardiaceae</taxon>
        <taxon>Nocardia</taxon>
    </lineage>
</organism>
<feature type="transmembrane region" description="Helical" evidence="12">
    <location>
        <begin position="67"/>
        <end position="91"/>
    </location>
</feature>
<keyword evidence="3" id="KW-0813">Transport</keyword>
<dbReference type="Pfam" id="PF07690">
    <property type="entry name" value="MFS_1"/>
    <property type="match status" value="1"/>
</dbReference>
<feature type="transmembrane region" description="Helical" evidence="12">
    <location>
        <begin position="415"/>
        <end position="439"/>
    </location>
</feature>
<feature type="transmembrane region" description="Helical" evidence="12">
    <location>
        <begin position="177"/>
        <end position="195"/>
    </location>
</feature>
<accession>A0A846Y8R5</accession>
<comment type="caution">
    <text evidence="14">The sequence shown here is derived from an EMBL/GenBank/DDBJ whole genome shotgun (WGS) entry which is preliminary data.</text>
</comment>
<evidence type="ECO:0000313" key="15">
    <source>
        <dbReference type="Proteomes" id="UP000565711"/>
    </source>
</evidence>
<feature type="transmembrane region" description="Helical" evidence="12">
    <location>
        <begin position="130"/>
        <end position="156"/>
    </location>
</feature>
<dbReference type="InterPro" id="IPR011701">
    <property type="entry name" value="MFS"/>
</dbReference>
<evidence type="ECO:0000256" key="5">
    <source>
        <dbReference type="ARBA" id="ARBA00022692"/>
    </source>
</evidence>
<keyword evidence="6" id="KW-0769">Symport</keyword>
<feature type="transmembrane region" description="Helical" evidence="12">
    <location>
        <begin position="257"/>
        <end position="280"/>
    </location>
</feature>
<feature type="transmembrane region" description="Helical" evidence="12">
    <location>
        <begin position="42"/>
        <end position="61"/>
    </location>
</feature>
<evidence type="ECO:0000256" key="10">
    <source>
        <dbReference type="ARBA" id="ARBA00039918"/>
    </source>
</evidence>
<dbReference type="SUPFAM" id="SSF103473">
    <property type="entry name" value="MFS general substrate transporter"/>
    <property type="match status" value="1"/>
</dbReference>
<keyword evidence="5 12" id="KW-0812">Transmembrane</keyword>
<evidence type="ECO:0000256" key="11">
    <source>
        <dbReference type="SAM" id="MobiDB-lite"/>
    </source>
</evidence>
<protein>
    <recommendedName>
        <fullName evidence="10">Putative proline/betaine transporter</fullName>
    </recommendedName>
</protein>
<dbReference type="InterPro" id="IPR036259">
    <property type="entry name" value="MFS_trans_sf"/>
</dbReference>
<dbReference type="PANTHER" id="PTHR43045:SF1">
    <property type="entry name" value="SHIKIMATE TRANSPORTER"/>
    <property type="match status" value="1"/>
</dbReference>
<evidence type="ECO:0000256" key="9">
    <source>
        <dbReference type="ARBA" id="ARBA00037295"/>
    </source>
</evidence>
<feature type="domain" description="Major facilitator superfamily (MFS) profile" evidence="13">
    <location>
        <begin position="30"/>
        <end position="443"/>
    </location>
</feature>
<dbReference type="FunFam" id="1.20.1250.20:FF:000001">
    <property type="entry name" value="Dicarboxylate MFS transporter"/>
    <property type="match status" value="1"/>
</dbReference>
<dbReference type="EMBL" id="JAAXOP010000025">
    <property type="protein sequence ID" value="NKY54111.1"/>
    <property type="molecule type" value="Genomic_DNA"/>
</dbReference>
<keyword evidence="15" id="KW-1185">Reference proteome</keyword>
<feature type="transmembrane region" description="Helical" evidence="12">
    <location>
        <begin position="387"/>
        <end position="409"/>
    </location>
</feature>
<evidence type="ECO:0000259" key="13">
    <source>
        <dbReference type="PROSITE" id="PS50850"/>
    </source>
</evidence>
<evidence type="ECO:0000256" key="12">
    <source>
        <dbReference type="SAM" id="Phobius"/>
    </source>
</evidence>
<dbReference type="GO" id="GO:0005886">
    <property type="term" value="C:plasma membrane"/>
    <property type="evidence" value="ECO:0007669"/>
    <property type="project" value="UniProtKB-SubCell"/>
</dbReference>
<dbReference type="PANTHER" id="PTHR43045">
    <property type="entry name" value="SHIKIMATE TRANSPORTER"/>
    <property type="match status" value="1"/>
</dbReference>
<comment type="subcellular location">
    <subcellularLocation>
        <location evidence="1">Cell membrane</location>
        <topology evidence="1">Multi-pass membrane protein</topology>
    </subcellularLocation>
</comment>
<feature type="transmembrane region" description="Helical" evidence="12">
    <location>
        <begin position="207"/>
        <end position="226"/>
    </location>
</feature>
<comment type="similarity">
    <text evidence="2">Belongs to the major facilitator superfamily. Metabolite:H+ Symporter (MHS) family (TC 2.A.1.6) family.</text>
</comment>
<evidence type="ECO:0000256" key="8">
    <source>
        <dbReference type="ARBA" id="ARBA00023136"/>
    </source>
</evidence>
<evidence type="ECO:0000256" key="3">
    <source>
        <dbReference type="ARBA" id="ARBA00022448"/>
    </source>
</evidence>
<keyword evidence="7 12" id="KW-1133">Transmembrane helix</keyword>
<dbReference type="Gene3D" id="1.20.1250.20">
    <property type="entry name" value="MFS general substrate transporter like domains"/>
    <property type="match status" value="2"/>
</dbReference>
<evidence type="ECO:0000256" key="1">
    <source>
        <dbReference type="ARBA" id="ARBA00004651"/>
    </source>
</evidence>
<evidence type="ECO:0000256" key="6">
    <source>
        <dbReference type="ARBA" id="ARBA00022847"/>
    </source>
</evidence>
<dbReference type="AlphaFoldDB" id="A0A846Y8R5"/>
<evidence type="ECO:0000313" key="14">
    <source>
        <dbReference type="EMBL" id="NKY54111.1"/>
    </source>
</evidence>
<feature type="region of interest" description="Disordered" evidence="11">
    <location>
        <begin position="1"/>
        <end position="23"/>
    </location>
</feature>
<dbReference type="CDD" id="cd17369">
    <property type="entry name" value="MFS_ShiA_like"/>
    <property type="match status" value="1"/>
</dbReference>
<feature type="transmembrane region" description="Helical" evidence="12">
    <location>
        <begin position="323"/>
        <end position="341"/>
    </location>
</feature>
<sequence length="466" mass="48652">MTRGAPPQAERIAVTAGSSGSTAAPPHRKVAMATLVGTTLEWYDFMLYGTASALIFGKQFFPSMSPAAGTLAAFATFAVGFGARPIGGLLFGHFGDRVGRRTTLVVSLILMGVSSTLIGALPTYADVGFWAPVLLVLARLVQGVGLGGEGAGAVVFSMEHAPHGKLNRYASFPQMGTPAGLVLANAVFLGTSALLPEDAFLSWGWRIPFLLSAVLVLIGLAVRLTVTESAQYADLVRRGEVVAFPLRAALRVGPARLLLILCAAIATSAVVYIFMTFTLTYGTESLEFSRDFLLSTVIVSSVLWCVTMPLWGALADRYGTHRIYLAGSVALVVWSAAYFPLLDTGNAVVVSLALLGMGLVLPVAHSVGGIIVAELFPPAVRYSGTSLIVQVSVILGGGLAPLIATALWTAGSSSLAVTCYSVGICVLSAISTYVLFWVLPRARADRNGGATAATEEQQAVRVRPGA</sequence>
<keyword evidence="8 12" id="KW-0472">Membrane</keyword>
<dbReference type="Proteomes" id="UP000565711">
    <property type="component" value="Unassembled WGS sequence"/>
</dbReference>
<comment type="function">
    <text evidence="9">May be a proton symporter involved in the uptake of osmolytes such as proline and glycine betaine.</text>
</comment>
<feature type="transmembrane region" description="Helical" evidence="12">
    <location>
        <begin position="292"/>
        <end position="311"/>
    </location>
</feature>
<dbReference type="InterPro" id="IPR020846">
    <property type="entry name" value="MFS_dom"/>
</dbReference>
<dbReference type="PROSITE" id="PS50850">
    <property type="entry name" value="MFS"/>
    <property type="match status" value="1"/>
</dbReference>
<evidence type="ECO:0000256" key="2">
    <source>
        <dbReference type="ARBA" id="ARBA00008240"/>
    </source>
</evidence>
<gene>
    <name evidence="14" type="ORF">HGA08_28360</name>
</gene>
<evidence type="ECO:0000256" key="7">
    <source>
        <dbReference type="ARBA" id="ARBA00022989"/>
    </source>
</evidence>
<dbReference type="GO" id="GO:0015293">
    <property type="term" value="F:symporter activity"/>
    <property type="evidence" value="ECO:0007669"/>
    <property type="project" value="UniProtKB-KW"/>
</dbReference>
<keyword evidence="4" id="KW-1003">Cell membrane</keyword>
<evidence type="ECO:0000256" key="4">
    <source>
        <dbReference type="ARBA" id="ARBA00022475"/>
    </source>
</evidence>
<reference evidence="14 15" key="1">
    <citation type="submission" date="2020-04" db="EMBL/GenBank/DDBJ databases">
        <title>MicrobeNet Type strains.</title>
        <authorList>
            <person name="Nicholson A.C."/>
        </authorList>
    </citation>
    <scope>NUCLEOTIDE SEQUENCE [LARGE SCALE GENOMIC DNA]</scope>
    <source>
        <strain evidence="14 15">JCM 12354</strain>
    </source>
</reference>
<proteinExistence type="inferred from homology"/>
<feature type="transmembrane region" description="Helical" evidence="12">
    <location>
        <begin position="103"/>
        <end position="124"/>
    </location>
</feature>
<feature type="transmembrane region" description="Helical" evidence="12">
    <location>
        <begin position="347"/>
        <end position="375"/>
    </location>
</feature>